<evidence type="ECO:0000256" key="4">
    <source>
        <dbReference type="ARBA" id="ARBA00022679"/>
    </source>
</evidence>
<dbReference type="GO" id="GO:0005886">
    <property type="term" value="C:plasma membrane"/>
    <property type="evidence" value="ECO:0007669"/>
    <property type="project" value="UniProtKB-SubCell"/>
</dbReference>
<dbReference type="GO" id="GO:0042158">
    <property type="term" value="P:lipoprotein biosynthetic process"/>
    <property type="evidence" value="ECO:0007669"/>
    <property type="project" value="UniProtKB-UniRule"/>
</dbReference>
<dbReference type="OrthoDB" id="9804277at2"/>
<feature type="transmembrane region" description="Helical" evidence="9">
    <location>
        <begin position="526"/>
        <end position="545"/>
    </location>
</feature>
<dbReference type="EMBL" id="CP002083">
    <property type="protein sequence ID" value="ADJ25280.1"/>
    <property type="molecule type" value="Genomic_DNA"/>
</dbReference>
<evidence type="ECO:0000313" key="12">
    <source>
        <dbReference type="Proteomes" id="UP000002033"/>
    </source>
</evidence>
<sequence>MEAPSQTALAASPGTALAALRARVMGLSGWKRAAVAIAAGGLSALAFAPIFAFPVLFLTLPVFVWLIDASSGWRRAASAGWLFGFGYFFCNLFWVGEAFLVEADKFAWLLPFAVTLLPAGLALFWAAAAALARRFWLPGLARVFVFAIALGVVEWLRGHVLTGFPWNVLGYALTYPLPLMQSAALFGAYGLTAIAAFVFPAPLVMMADRDERLRFADVARAIAVGVGPIAALCLYGAWRLSAPEAFVPDVKLRIVQPSVPQREKWMAEYQRRIFNDHIALSLANPKGETDSLAGITHLVWPEAAMPFFPLETPAALDMLAAMLPQGTTLITGGIRHDPPLGSDRRLLPGTRVLNSILVFNEAAKVDAVYDKIKLVPFGEYVPMESALSHIGIEKLTHGRGAFGEGVTPRPLMTIPGLPPALGLVCYEALFGGDVVQGAARPGVLLNVTNDGWFGQSTGPYQHFHQSRIRAVEEGVPLIRAANNGISAVVDPYGRALQTLGLDVRGIIDSGLPQALTPPVYARAGDWMLALVLAAFSMMAAISAKLRR</sequence>
<evidence type="ECO:0000256" key="6">
    <source>
        <dbReference type="ARBA" id="ARBA00022989"/>
    </source>
</evidence>
<dbReference type="PROSITE" id="PS50263">
    <property type="entry name" value="CN_HYDROLASE"/>
    <property type="match status" value="1"/>
</dbReference>
<evidence type="ECO:0000256" key="1">
    <source>
        <dbReference type="ARBA" id="ARBA00004651"/>
    </source>
</evidence>
<dbReference type="AlphaFoldDB" id="D8JY76"/>
<dbReference type="RefSeq" id="WP_013217439.1">
    <property type="nucleotide sequence ID" value="NC_014313.1"/>
</dbReference>
<evidence type="ECO:0000256" key="8">
    <source>
        <dbReference type="ARBA" id="ARBA00023315"/>
    </source>
</evidence>
<organism evidence="11 12">
    <name type="scientific">Hyphomicrobium denitrificans (strain ATCC 51888 / DSM 1869 / NCIMB 11706 / TK 0415)</name>
    <dbReference type="NCBI Taxonomy" id="582899"/>
    <lineage>
        <taxon>Bacteria</taxon>
        <taxon>Pseudomonadati</taxon>
        <taxon>Pseudomonadota</taxon>
        <taxon>Alphaproteobacteria</taxon>
        <taxon>Hyphomicrobiales</taxon>
        <taxon>Hyphomicrobiaceae</taxon>
        <taxon>Hyphomicrobium</taxon>
    </lineage>
</organism>
<dbReference type="eggNOG" id="COG0815">
    <property type="taxonomic scope" value="Bacteria"/>
</dbReference>
<dbReference type="UniPathway" id="UPA00666"/>
<dbReference type="PANTHER" id="PTHR38686:SF1">
    <property type="entry name" value="APOLIPOPROTEIN N-ACYLTRANSFERASE"/>
    <property type="match status" value="1"/>
</dbReference>
<keyword evidence="3 9" id="KW-1003">Cell membrane</keyword>
<dbReference type="InterPro" id="IPR036526">
    <property type="entry name" value="C-N_Hydrolase_sf"/>
</dbReference>
<dbReference type="GO" id="GO:0016410">
    <property type="term" value="F:N-acyltransferase activity"/>
    <property type="evidence" value="ECO:0007669"/>
    <property type="project" value="UniProtKB-UniRule"/>
</dbReference>
<evidence type="ECO:0000256" key="2">
    <source>
        <dbReference type="ARBA" id="ARBA00010065"/>
    </source>
</evidence>
<keyword evidence="8 9" id="KW-0012">Acyltransferase</keyword>
<dbReference type="InterPro" id="IPR003010">
    <property type="entry name" value="C-N_Hydrolase"/>
</dbReference>
<feature type="transmembrane region" description="Helical" evidence="9">
    <location>
        <begin position="106"/>
        <end position="131"/>
    </location>
</feature>
<feature type="transmembrane region" description="Helical" evidence="9">
    <location>
        <begin position="143"/>
        <end position="166"/>
    </location>
</feature>
<keyword evidence="11" id="KW-0449">Lipoprotein</keyword>
<comment type="similarity">
    <text evidence="2 9">Belongs to the CN hydrolase family. Apolipoprotein N-acyltransferase subfamily.</text>
</comment>
<feature type="transmembrane region" description="Helical" evidence="9">
    <location>
        <begin position="34"/>
        <end position="67"/>
    </location>
</feature>
<dbReference type="Pfam" id="PF00795">
    <property type="entry name" value="CN_hydrolase"/>
    <property type="match status" value="1"/>
</dbReference>
<dbReference type="HOGENOM" id="CLU_019563_3_1_5"/>
<dbReference type="EC" id="2.3.1.269" evidence="9"/>
<keyword evidence="4 9" id="KW-0808">Transferase</keyword>
<feature type="transmembrane region" description="Helical" evidence="9">
    <location>
        <begin position="186"/>
        <end position="206"/>
    </location>
</feature>
<evidence type="ECO:0000256" key="7">
    <source>
        <dbReference type="ARBA" id="ARBA00023136"/>
    </source>
</evidence>
<keyword evidence="7 9" id="KW-0472">Membrane</keyword>
<protein>
    <recommendedName>
        <fullName evidence="9">Apolipoprotein N-acyltransferase</fullName>
        <shortName evidence="9">ALP N-acyltransferase</shortName>
        <ecNumber evidence="9">2.3.1.269</ecNumber>
    </recommendedName>
</protein>
<dbReference type="InterPro" id="IPR004563">
    <property type="entry name" value="Apolipo_AcylTrfase"/>
</dbReference>
<dbReference type="Proteomes" id="UP000002033">
    <property type="component" value="Chromosome"/>
</dbReference>
<dbReference type="Pfam" id="PF20154">
    <property type="entry name" value="LNT_N"/>
    <property type="match status" value="1"/>
</dbReference>
<name>D8JY76_HYPDA</name>
<comment type="subcellular location">
    <subcellularLocation>
        <location evidence="9">Cell inner membrane</location>
        <topology evidence="9">Multi-pass membrane protein</topology>
    </subcellularLocation>
    <subcellularLocation>
        <location evidence="1">Cell membrane</location>
        <topology evidence="1">Multi-pass membrane protein</topology>
    </subcellularLocation>
</comment>
<feature type="transmembrane region" description="Helical" evidence="9">
    <location>
        <begin position="218"/>
        <end position="238"/>
    </location>
</feature>
<dbReference type="Gene3D" id="3.60.110.10">
    <property type="entry name" value="Carbon-nitrogen hydrolase"/>
    <property type="match status" value="1"/>
</dbReference>
<evidence type="ECO:0000256" key="9">
    <source>
        <dbReference type="HAMAP-Rule" id="MF_01148"/>
    </source>
</evidence>
<keyword evidence="6 9" id="KW-1133">Transmembrane helix</keyword>
<dbReference type="InterPro" id="IPR045378">
    <property type="entry name" value="LNT_N"/>
</dbReference>
<comment type="function">
    <text evidence="9">Catalyzes the phospholipid dependent N-acylation of the N-terminal cysteine of apolipoprotein, the last step in lipoprotein maturation.</text>
</comment>
<keyword evidence="9" id="KW-0997">Cell inner membrane</keyword>
<accession>D8JY76</accession>
<feature type="transmembrane region" description="Helical" evidence="9">
    <location>
        <begin position="79"/>
        <end position="100"/>
    </location>
</feature>
<dbReference type="CDD" id="cd07571">
    <property type="entry name" value="ALP_N-acyl_transferase"/>
    <property type="match status" value="1"/>
</dbReference>
<gene>
    <name evidence="9" type="primary">lnt</name>
    <name evidence="11" type="ordered locus">Hden_3489</name>
</gene>
<dbReference type="HAMAP" id="MF_01148">
    <property type="entry name" value="Lnt"/>
    <property type="match status" value="1"/>
</dbReference>
<dbReference type="KEGG" id="hdn:Hden_3489"/>
<evidence type="ECO:0000259" key="10">
    <source>
        <dbReference type="PROSITE" id="PS50263"/>
    </source>
</evidence>
<keyword evidence="5 9" id="KW-0812">Transmembrane</keyword>
<evidence type="ECO:0000256" key="5">
    <source>
        <dbReference type="ARBA" id="ARBA00022692"/>
    </source>
</evidence>
<comment type="pathway">
    <text evidence="9">Protein modification; lipoprotein biosynthesis (N-acyl transfer).</text>
</comment>
<feature type="domain" description="CN hydrolase" evidence="10">
    <location>
        <begin position="255"/>
        <end position="513"/>
    </location>
</feature>
<keyword evidence="12" id="KW-1185">Reference proteome</keyword>
<dbReference type="PANTHER" id="PTHR38686">
    <property type="entry name" value="APOLIPOPROTEIN N-ACYLTRANSFERASE"/>
    <property type="match status" value="1"/>
</dbReference>
<evidence type="ECO:0000313" key="11">
    <source>
        <dbReference type="EMBL" id="ADJ25280.1"/>
    </source>
</evidence>
<dbReference type="STRING" id="582899.Hden_3489"/>
<dbReference type="SUPFAM" id="SSF56317">
    <property type="entry name" value="Carbon-nitrogen hydrolase"/>
    <property type="match status" value="1"/>
</dbReference>
<proteinExistence type="inferred from homology"/>
<dbReference type="NCBIfam" id="TIGR00546">
    <property type="entry name" value="lnt"/>
    <property type="match status" value="1"/>
</dbReference>
<evidence type="ECO:0000256" key="3">
    <source>
        <dbReference type="ARBA" id="ARBA00022475"/>
    </source>
</evidence>
<comment type="catalytic activity">
    <reaction evidence="9">
        <text>N-terminal S-1,2-diacyl-sn-glyceryl-L-cysteinyl-[lipoprotein] + a glycerophospholipid = N-acyl-S-1,2-diacyl-sn-glyceryl-L-cysteinyl-[lipoprotein] + a 2-acyl-sn-glycero-3-phospholipid + H(+)</text>
        <dbReference type="Rhea" id="RHEA:48228"/>
        <dbReference type="Rhea" id="RHEA-COMP:14681"/>
        <dbReference type="Rhea" id="RHEA-COMP:14684"/>
        <dbReference type="ChEBI" id="CHEBI:15378"/>
        <dbReference type="ChEBI" id="CHEBI:136912"/>
        <dbReference type="ChEBI" id="CHEBI:140656"/>
        <dbReference type="ChEBI" id="CHEBI:140657"/>
        <dbReference type="ChEBI" id="CHEBI:140660"/>
        <dbReference type="EC" id="2.3.1.269"/>
    </reaction>
</comment>
<reference evidence="12" key="1">
    <citation type="journal article" date="2011" name="J. Bacteriol.">
        <title>Genome sequences of eight morphologically diverse alphaproteobacteria.</title>
        <authorList>
            <consortium name="US DOE Joint Genome Institute"/>
            <person name="Brown P.J."/>
            <person name="Kysela D.T."/>
            <person name="Buechlein A."/>
            <person name="Hemmerich C."/>
            <person name="Brun Y.V."/>
        </authorList>
    </citation>
    <scope>NUCLEOTIDE SEQUENCE [LARGE SCALE GENOMIC DNA]</scope>
    <source>
        <strain evidence="12">ATCC 51888 / DSM 1869 / NCIB 11706 / TK 0415</strain>
    </source>
</reference>